<dbReference type="InterPro" id="IPR054612">
    <property type="entry name" value="Phage_capsid-like_C"/>
</dbReference>
<evidence type="ECO:0000313" key="3">
    <source>
        <dbReference type="EMBL" id="OQB73015.1"/>
    </source>
</evidence>
<evidence type="ECO:0000256" key="1">
    <source>
        <dbReference type="ARBA" id="ARBA00004328"/>
    </source>
</evidence>
<accession>A0A1V6C830</accession>
<name>A0A1V6C830_UNCT6</name>
<dbReference type="Pfam" id="PF05065">
    <property type="entry name" value="Phage_capsid"/>
    <property type="match status" value="1"/>
</dbReference>
<organism evidence="3">
    <name type="scientific">candidate division TA06 bacterium ADurb.Bin131</name>
    <dbReference type="NCBI Taxonomy" id="1852827"/>
    <lineage>
        <taxon>Bacteria</taxon>
        <taxon>Bacteria division TA06</taxon>
    </lineage>
</organism>
<dbReference type="InterPro" id="IPR024455">
    <property type="entry name" value="Phage_capsid"/>
</dbReference>
<dbReference type="Gene3D" id="3.30.2400.10">
    <property type="entry name" value="Major capsid protein gp5"/>
    <property type="match status" value="1"/>
</dbReference>
<dbReference type="NCBIfam" id="TIGR01554">
    <property type="entry name" value="major_cap_HK97"/>
    <property type="match status" value="1"/>
</dbReference>
<dbReference type="EMBL" id="MWDQ01000103">
    <property type="protein sequence ID" value="OQB73015.1"/>
    <property type="molecule type" value="Genomic_DNA"/>
</dbReference>
<proteinExistence type="predicted"/>
<protein>
    <submittedName>
        <fullName evidence="3">Phage capsid family protein</fullName>
    </submittedName>
</protein>
<dbReference type="Proteomes" id="UP000485562">
    <property type="component" value="Unassembled WGS sequence"/>
</dbReference>
<dbReference type="AlphaFoldDB" id="A0A1V6C830"/>
<feature type="domain" description="Phage capsid-like C-terminal" evidence="2">
    <location>
        <begin position="89"/>
        <end position="375"/>
    </location>
</feature>
<comment type="caution">
    <text evidence="3">The sequence shown here is derived from an EMBL/GenBank/DDBJ whole genome shotgun (WGS) entry which is preliminary data.</text>
</comment>
<evidence type="ECO:0000259" key="2">
    <source>
        <dbReference type="Pfam" id="PF05065"/>
    </source>
</evidence>
<gene>
    <name evidence="3" type="ORF">BWX89_01131</name>
</gene>
<sequence length="379" mass="40916">MGMTVEQLMEKIDGQIDAKLQPLIDKVGEVDNKLTKIPQEKKEESEKLPWSEVCNRVALIAKAQIYRDPKALDALAKSDWLNETTGSEGGYTVPVEFSTEVFRLVEEYGVARRGCFPVPMKSATKKMPSGLTGVDMSYIGEGEAKPLTKPSFGIVELVARTAAGISAMTRDIIDDSAVDMVAYLTRLITESLAKREDTSCFFGNGATILGIANTVGVIPVIASGATLAGVTANDLNKLIYAISDAAARGASFYCNRGLVGVLQQLQDKQGQYIVQKPTEGAPASLWGFPIITSDAFSATPSAGDVVAVFGNLRNCYFGQRKELDILPSDEATLGVYTDGKLTDIVSAYQKNMRFIRFEVRHDFKPALASAFAVLKLATS</sequence>
<dbReference type="SUPFAM" id="SSF56563">
    <property type="entry name" value="Major capsid protein gp5"/>
    <property type="match status" value="1"/>
</dbReference>
<comment type="subcellular location">
    <subcellularLocation>
        <location evidence="1">Virion</location>
    </subcellularLocation>
</comment>
<dbReference type="Gene3D" id="3.30.2320.10">
    <property type="entry name" value="hypothetical protein PF0899 domain"/>
    <property type="match status" value="1"/>
</dbReference>
<reference evidence="3" key="1">
    <citation type="submission" date="2017-02" db="EMBL/GenBank/DDBJ databases">
        <title>Delving into the versatile metabolic prowess of the omnipresent phylum Bacteroidetes.</title>
        <authorList>
            <person name="Nobu M.K."/>
            <person name="Mei R."/>
            <person name="Narihiro T."/>
            <person name="Kuroda K."/>
            <person name="Liu W.-T."/>
        </authorList>
    </citation>
    <scope>NUCLEOTIDE SEQUENCE</scope>
    <source>
        <strain evidence="3">ADurb.Bin131</strain>
    </source>
</reference>